<sequence length="461" mass="52465">MKELVTTAWNTLAFLETTLEHDLKPGITYGSLLPLDVQALYRTVTADLAILLSNERRPASCPVDTEQAIARLHSLTRDNHHASQLPVSNDALLTWLVMTADVALMEVLVRISPWFRDSDPDPDNTQRNDQELIQILDTALITSGGVGKRREPILQLISALQKYIPQQGTSHNPRNHDVVGPVPQIHLLHPVSSWSQPSVLAFTEYIHHSANLNHRPQLHYATTQPRVITNALDHWPSLSHRPWSNIGYLRSVVGHGRMVPVEFGSQYIDPQWKQRLIPFTEFVDHILFPDSSSTHPSNNETTPTPMYDKPVAYLAQHDLFQQIPALQADISIPDYCYGLISETEDTPLEPLIHWWLGPRGTVSPLHYDRYHNLLVQVVGYKYVRLYSPLESAKLYPFTDDSNLSNTSRVDVRRSDVGQFPAFAQASYVECLLKPGEMLYIPPYWWHYVESLSVSCSLSFWF</sequence>
<evidence type="ECO:0000256" key="5">
    <source>
        <dbReference type="ARBA" id="ARBA00023004"/>
    </source>
</evidence>
<protein>
    <recommendedName>
        <fullName evidence="7">JmjC domain-containing protein</fullName>
    </recommendedName>
</protein>
<evidence type="ECO:0000313" key="8">
    <source>
        <dbReference type="EMBL" id="KAJ1966550.1"/>
    </source>
</evidence>
<dbReference type="Gene3D" id="2.60.120.650">
    <property type="entry name" value="Cupin"/>
    <property type="match status" value="1"/>
</dbReference>
<evidence type="ECO:0000256" key="3">
    <source>
        <dbReference type="ARBA" id="ARBA00022723"/>
    </source>
</evidence>
<reference evidence="8" key="1">
    <citation type="submission" date="2022-07" db="EMBL/GenBank/DDBJ databases">
        <title>Phylogenomic reconstructions and comparative analyses of Kickxellomycotina fungi.</title>
        <authorList>
            <person name="Reynolds N.K."/>
            <person name="Stajich J.E."/>
            <person name="Barry K."/>
            <person name="Grigoriev I.V."/>
            <person name="Crous P."/>
            <person name="Smith M.E."/>
        </authorList>
    </citation>
    <scope>NUCLEOTIDE SEQUENCE</scope>
    <source>
        <strain evidence="8">RSA 1196</strain>
    </source>
</reference>
<feature type="domain" description="JmjC" evidence="7">
    <location>
        <begin position="291"/>
        <end position="461"/>
    </location>
</feature>
<keyword evidence="5" id="KW-0408">Iron</keyword>
<accession>A0A9W8AQG2</accession>
<dbReference type="AlphaFoldDB" id="A0A9W8AQG2"/>
<dbReference type="SMART" id="SM00558">
    <property type="entry name" value="JmjC"/>
    <property type="match status" value="1"/>
</dbReference>
<evidence type="ECO:0000259" key="7">
    <source>
        <dbReference type="PROSITE" id="PS51184"/>
    </source>
</evidence>
<keyword evidence="3" id="KW-0479">Metal-binding</keyword>
<dbReference type="OrthoDB" id="47172at2759"/>
<evidence type="ECO:0000256" key="2">
    <source>
        <dbReference type="ARBA" id="ARBA00004123"/>
    </source>
</evidence>
<dbReference type="GO" id="GO:0051864">
    <property type="term" value="F:histone H3K36 demethylase activity"/>
    <property type="evidence" value="ECO:0007669"/>
    <property type="project" value="TreeGrafter"/>
</dbReference>
<evidence type="ECO:0000256" key="1">
    <source>
        <dbReference type="ARBA" id="ARBA00001954"/>
    </source>
</evidence>
<evidence type="ECO:0000256" key="6">
    <source>
        <dbReference type="ARBA" id="ARBA00023242"/>
    </source>
</evidence>
<keyword evidence="4" id="KW-0560">Oxidoreductase</keyword>
<dbReference type="GO" id="GO:0046872">
    <property type="term" value="F:metal ion binding"/>
    <property type="evidence" value="ECO:0007669"/>
    <property type="project" value="UniProtKB-KW"/>
</dbReference>
<dbReference type="Pfam" id="PF13621">
    <property type="entry name" value="Cupin_8"/>
    <property type="match status" value="1"/>
</dbReference>
<name>A0A9W8AQG2_9FUNG</name>
<keyword evidence="6" id="KW-0539">Nucleus</keyword>
<evidence type="ECO:0000313" key="9">
    <source>
        <dbReference type="Proteomes" id="UP001150925"/>
    </source>
</evidence>
<dbReference type="InterPro" id="IPR003347">
    <property type="entry name" value="JmjC_dom"/>
</dbReference>
<gene>
    <name evidence="8" type="ORF">IWQ62_002400</name>
</gene>
<dbReference type="PANTHER" id="PTHR12461">
    <property type="entry name" value="HYPOXIA-INDUCIBLE FACTOR 1 ALPHA INHIBITOR-RELATED"/>
    <property type="match status" value="1"/>
</dbReference>
<dbReference type="Proteomes" id="UP001150925">
    <property type="component" value="Unassembled WGS sequence"/>
</dbReference>
<comment type="cofactor">
    <cofactor evidence="1">
        <name>Fe(2+)</name>
        <dbReference type="ChEBI" id="CHEBI:29033"/>
    </cofactor>
</comment>
<organism evidence="8 9">
    <name type="scientific">Dispira parvispora</name>
    <dbReference type="NCBI Taxonomy" id="1520584"/>
    <lineage>
        <taxon>Eukaryota</taxon>
        <taxon>Fungi</taxon>
        <taxon>Fungi incertae sedis</taxon>
        <taxon>Zoopagomycota</taxon>
        <taxon>Kickxellomycotina</taxon>
        <taxon>Dimargaritomycetes</taxon>
        <taxon>Dimargaritales</taxon>
        <taxon>Dimargaritaceae</taxon>
        <taxon>Dispira</taxon>
    </lineage>
</organism>
<dbReference type="PANTHER" id="PTHR12461:SF106">
    <property type="entry name" value="BIFUNCTIONAL PEPTIDASE AND ARGINYL-HYDROXYLASE JMJD5"/>
    <property type="match status" value="1"/>
</dbReference>
<keyword evidence="9" id="KW-1185">Reference proteome</keyword>
<proteinExistence type="predicted"/>
<dbReference type="GO" id="GO:0005634">
    <property type="term" value="C:nucleus"/>
    <property type="evidence" value="ECO:0007669"/>
    <property type="project" value="UniProtKB-SubCell"/>
</dbReference>
<evidence type="ECO:0000256" key="4">
    <source>
        <dbReference type="ARBA" id="ARBA00023002"/>
    </source>
</evidence>
<comment type="subcellular location">
    <subcellularLocation>
        <location evidence="2">Nucleus</location>
    </subcellularLocation>
</comment>
<dbReference type="SUPFAM" id="SSF51197">
    <property type="entry name" value="Clavaminate synthase-like"/>
    <property type="match status" value="1"/>
</dbReference>
<dbReference type="EMBL" id="JANBPY010000502">
    <property type="protein sequence ID" value="KAJ1966550.1"/>
    <property type="molecule type" value="Genomic_DNA"/>
</dbReference>
<dbReference type="InterPro" id="IPR041667">
    <property type="entry name" value="Cupin_8"/>
</dbReference>
<comment type="caution">
    <text evidence="8">The sequence shown here is derived from an EMBL/GenBank/DDBJ whole genome shotgun (WGS) entry which is preliminary data.</text>
</comment>
<dbReference type="PROSITE" id="PS51184">
    <property type="entry name" value="JMJC"/>
    <property type="match status" value="1"/>
</dbReference>